<dbReference type="SUPFAM" id="SSF81301">
    <property type="entry name" value="Nucleotidyltransferase"/>
    <property type="match status" value="1"/>
</dbReference>
<dbReference type="InterPro" id="IPR045865">
    <property type="entry name" value="ACT-like_dom_sf"/>
</dbReference>
<dbReference type="CDD" id="cd05401">
    <property type="entry name" value="NT_GlnE_GlnD_like"/>
    <property type="match status" value="1"/>
</dbReference>
<protein>
    <recommendedName>
        <fullName evidence="7">Bifunctional uridylyltransferase/uridylyl-removing enzyme</fullName>
        <shortName evidence="7">UTase/UR</shortName>
    </recommendedName>
    <alternativeName>
        <fullName evidence="7">Bifunctional [protein-PII] modification enzyme</fullName>
    </alternativeName>
    <alternativeName>
        <fullName evidence="7">Bifunctional nitrogen sensor protein</fullName>
    </alternativeName>
    <domain>
        <recommendedName>
            <fullName evidence="7">[Protein-PII] uridylyltransferase</fullName>
            <shortName evidence="7">PII uridylyltransferase</shortName>
            <shortName evidence="7">UTase</shortName>
            <ecNumber evidence="7">2.7.7.59</ecNumber>
        </recommendedName>
    </domain>
    <domain>
        <recommendedName>
            <fullName evidence="7">[Protein-PII]-UMP uridylyl-removing enzyme</fullName>
            <shortName evidence="7">UR</shortName>
            <ecNumber evidence="7">3.1.4.-</ecNumber>
        </recommendedName>
    </domain>
</protein>
<accession>A0ABX5VBN4</accession>
<comment type="catalytic activity">
    <reaction evidence="7">
        <text>[protein-PII]-L-tyrosine + UTP = [protein-PII]-uridylyl-L-tyrosine + diphosphate</text>
        <dbReference type="Rhea" id="RHEA:13673"/>
        <dbReference type="Rhea" id="RHEA-COMP:12147"/>
        <dbReference type="Rhea" id="RHEA-COMP:12148"/>
        <dbReference type="ChEBI" id="CHEBI:33019"/>
        <dbReference type="ChEBI" id="CHEBI:46398"/>
        <dbReference type="ChEBI" id="CHEBI:46858"/>
        <dbReference type="ChEBI" id="CHEBI:90602"/>
        <dbReference type="EC" id="2.7.7.59"/>
    </reaction>
</comment>
<sequence>MQLEELIYQSNNDLEITKKIKQEIKAYLEKIQIEGGKDFFVKHTQKMDFFIKLIYKYILKKTFFNYLPSINNIPITIIALGSYGREQLSIYSDIDIMIVYKDIPGYNTKIIIENFITMLWDLGLKIGHRVHEINDLFPASNEDITIKTAILESRYIYGSKFLWYETQNELNKIRNYNKKDFILAKYEEMKLRHKKYPISMEPNIKDGFGGIRDSNTLLWISKVIFNFPNTSYLVPKYVKEEEFKEYRSALEFLFKTRVFLHLVAKKKIDTVYLEYQRDIALKMGYTDSPRLRAERKFIKDLLKSLWTINTFCEISIKKIIKPYLYKMSFKEAKEKRIKKYFYKCDNKLYSTFKTSLSFKEYLNNILEIENFNNTDISTIYNLKSKKNNITKTLTKKLFYNKNIYPIFMALYRANKLEKIIPPFEKVKYLAQFDGYHQYPVDIHSLYTLKELETIKEFNELEEKEKAILRFASFFHDLGKGRLEDHSIVGAKIAKEFAKNINFSSIDIIEKLIKHHTLMSNVAQREDIFNDKVILSFAEIVKDESFLKYLYILTIADIKAVGKGVFNSYKKYLLKTLYQNTLQALNNKELINEITIRKRKEKMISSKEEFKNLPKKLQKELFKSPSNQLFLQNSINSIIEILEWIKDIEDFKIKFENDKHLIIHIAKKNNLNLSLGWLLEKLQNYNLNHLSIYKIGEIKYFKILFEKKANEYDLELIRKYIIDSFDKKEIKNKIVFKKDNFTIDCNHSPNYAALKLKTKDKKGIISTIMDVLDKFEVNVEDVKISSQKNIARDLFIISKDSGFCEKKDEILKALTK</sequence>
<feature type="domain" description="ACT" evidence="8">
    <location>
        <begin position="752"/>
        <end position="815"/>
    </location>
</feature>
<keyword evidence="4 7" id="KW-0378">Hydrolase</keyword>
<dbReference type="InterPro" id="IPR043519">
    <property type="entry name" value="NT_sf"/>
</dbReference>
<comment type="caution">
    <text evidence="7">Lacks conserved residue(s) required for the propagation of feature annotation.</text>
</comment>
<comment type="activity regulation">
    <text evidence="7">Uridylyltransferase (UTase) activity is inhibited by glutamine, while glutamine activates uridylyl-removing (UR) activity.</text>
</comment>
<dbReference type="EC" id="3.1.4.-" evidence="7"/>
<dbReference type="InterPro" id="IPR006674">
    <property type="entry name" value="HD_domain"/>
</dbReference>
<comment type="domain">
    <text evidence="7">Has four distinct domains: an N-terminal nucleotidyltransferase (NT) domain responsible for UTase activity, a central HD domain that encodes UR activity, and two C-terminal ACT domains that seem to have a role in glutamine sensing.</text>
</comment>
<dbReference type="Pfam" id="PF01966">
    <property type="entry name" value="HD"/>
    <property type="match status" value="1"/>
</dbReference>
<name>A0ABX5VBN4_9BACT</name>
<comment type="function">
    <text evidence="7">Modifies, by uridylylation and deuridylylation, the PII regulatory proteins (GlnB and homologs), in response to the nitrogen status of the cell that GlnD senses through the glutamine level. Under low glutamine levels, catalyzes the conversion of the PII proteins and UTP to PII-UMP and PPi, while under higher glutamine levels, GlnD hydrolyzes PII-UMP to PII and UMP (deuridylylation). Thus, controls uridylylation state and activity of the PII proteins, and plays an important role in the regulation of nitrogen metabolism.</text>
</comment>
<dbReference type="Gene3D" id="1.10.3210.10">
    <property type="entry name" value="Hypothetical protein af1432"/>
    <property type="match status" value="1"/>
</dbReference>
<feature type="region of interest" description="Uridylyltransferase" evidence="7">
    <location>
        <begin position="1"/>
        <end position="329"/>
    </location>
</feature>
<comment type="similarity">
    <text evidence="7">Belongs to the GlnD family.</text>
</comment>
<dbReference type="PANTHER" id="PTHR47320:SF1">
    <property type="entry name" value="BIFUNCTIONAL URIDYLYLTRANSFERASE_URIDYLYL-REMOVING ENZYME"/>
    <property type="match status" value="1"/>
</dbReference>
<dbReference type="RefSeq" id="WP_138323113.1">
    <property type="nucleotide sequence ID" value="NZ_CP040463.1"/>
</dbReference>
<evidence type="ECO:0000256" key="6">
    <source>
        <dbReference type="ARBA" id="ARBA00023268"/>
    </source>
</evidence>
<dbReference type="Proteomes" id="UP000306825">
    <property type="component" value="Chromosome"/>
</dbReference>
<dbReference type="InterPro" id="IPR003607">
    <property type="entry name" value="HD/PDEase_dom"/>
</dbReference>
<evidence type="ECO:0000256" key="2">
    <source>
        <dbReference type="ARBA" id="ARBA00022695"/>
    </source>
</evidence>
<dbReference type="PIRSF" id="PIRSF006288">
    <property type="entry name" value="PII_uridyltransf"/>
    <property type="match status" value="1"/>
</dbReference>
<feature type="domain" description="HD" evidence="9">
    <location>
        <begin position="440"/>
        <end position="549"/>
    </location>
</feature>
<comment type="cofactor">
    <cofactor evidence="7">
        <name>Mg(2+)</name>
        <dbReference type="ChEBI" id="CHEBI:18420"/>
    </cofactor>
</comment>
<dbReference type="PANTHER" id="PTHR47320">
    <property type="entry name" value="BIFUNCTIONAL URIDYLYLTRANSFERASE/URIDYLYL-REMOVING ENZYME"/>
    <property type="match status" value="1"/>
</dbReference>
<evidence type="ECO:0000313" key="11">
    <source>
        <dbReference type="Proteomes" id="UP000306825"/>
    </source>
</evidence>
<evidence type="ECO:0000313" key="10">
    <source>
        <dbReference type="EMBL" id="QCT94266.1"/>
    </source>
</evidence>
<dbReference type="SUPFAM" id="SSF81593">
    <property type="entry name" value="Nucleotidyltransferase substrate binding subunit/domain"/>
    <property type="match status" value="1"/>
</dbReference>
<dbReference type="SUPFAM" id="SSF55021">
    <property type="entry name" value="ACT-like"/>
    <property type="match status" value="1"/>
</dbReference>
<dbReference type="Pfam" id="PF08335">
    <property type="entry name" value="GlnD_UR_UTase"/>
    <property type="match status" value="1"/>
</dbReference>
<dbReference type="HAMAP" id="MF_00277">
    <property type="entry name" value="PII_uridylyl_transf"/>
    <property type="match status" value="1"/>
</dbReference>
<reference evidence="10 11" key="1">
    <citation type="submission" date="2019-05" db="EMBL/GenBank/DDBJ databases">
        <title>A comparative analysis of the Nautiliaceae.</title>
        <authorList>
            <person name="Grosche A."/>
            <person name="Smedile F."/>
            <person name="Vetriani C."/>
        </authorList>
    </citation>
    <scope>NUCLEOTIDE SEQUENCE [LARGE SCALE GENOMIC DNA]</scope>
    <source>
        <strain evidence="10 11">TB-2</strain>
    </source>
</reference>
<gene>
    <name evidence="7" type="primary">glnD</name>
    <name evidence="10" type="ORF">FE773_03445</name>
</gene>
<evidence type="ECO:0000259" key="8">
    <source>
        <dbReference type="PROSITE" id="PS51671"/>
    </source>
</evidence>
<dbReference type="EC" id="2.7.7.59" evidence="7"/>
<dbReference type="EMBL" id="CP040463">
    <property type="protein sequence ID" value="QCT94266.1"/>
    <property type="molecule type" value="Genomic_DNA"/>
</dbReference>
<dbReference type="InterPro" id="IPR013546">
    <property type="entry name" value="PII_UdlTrfase/GS_AdlTrfase"/>
</dbReference>
<dbReference type="InterPro" id="IPR010043">
    <property type="entry name" value="UTase/UR"/>
</dbReference>
<keyword evidence="5 7" id="KW-0460">Magnesium</keyword>
<dbReference type="SMART" id="SM00471">
    <property type="entry name" value="HDc"/>
    <property type="match status" value="1"/>
</dbReference>
<dbReference type="SUPFAM" id="SSF109604">
    <property type="entry name" value="HD-domain/PDEase-like"/>
    <property type="match status" value="1"/>
</dbReference>
<proteinExistence type="inferred from homology"/>
<evidence type="ECO:0000256" key="3">
    <source>
        <dbReference type="ARBA" id="ARBA00022737"/>
    </source>
</evidence>
<evidence type="ECO:0000256" key="5">
    <source>
        <dbReference type="ARBA" id="ARBA00022842"/>
    </source>
</evidence>
<keyword evidence="11" id="KW-1185">Reference proteome</keyword>
<evidence type="ECO:0000256" key="1">
    <source>
        <dbReference type="ARBA" id="ARBA00022679"/>
    </source>
</evidence>
<dbReference type="CDD" id="cd04873">
    <property type="entry name" value="ACT_UUR-ACR-like"/>
    <property type="match status" value="1"/>
</dbReference>
<comment type="catalytic activity">
    <reaction evidence="7">
        <text>[protein-PII]-uridylyl-L-tyrosine + H2O = [protein-PII]-L-tyrosine + UMP + H(+)</text>
        <dbReference type="Rhea" id="RHEA:48600"/>
        <dbReference type="Rhea" id="RHEA-COMP:12147"/>
        <dbReference type="Rhea" id="RHEA-COMP:12148"/>
        <dbReference type="ChEBI" id="CHEBI:15377"/>
        <dbReference type="ChEBI" id="CHEBI:15378"/>
        <dbReference type="ChEBI" id="CHEBI:46858"/>
        <dbReference type="ChEBI" id="CHEBI:57865"/>
        <dbReference type="ChEBI" id="CHEBI:90602"/>
    </reaction>
</comment>
<keyword evidence="3" id="KW-0677">Repeat</keyword>
<keyword evidence="2 7" id="KW-0548">Nucleotidyltransferase</keyword>
<organism evidence="10 11">
    <name type="scientific">Caminibacter mediatlanticus TB-2</name>
    <dbReference type="NCBI Taxonomy" id="391592"/>
    <lineage>
        <taxon>Bacteria</taxon>
        <taxon>Pseudomonadati</taxon>
        <taxon>Campylobacterota</taxon>
        <taxon>Epsilonproteobacteria</taxon>
        <taxon>Nautiliales</taxon>
        <taxon>Nautiliaceae</taxon>
        <taxon>Caminibacter</taxon>
    </lineage>
</organism>
<dbReference type="PROSITE" id="PS51831">
    <property type="entry name" value="HD"/>
    <property type="match status" value="1"/>
</dbReference>
<dbReference type="InterPro" id="IPR002912">
    <property type="entry name" value="ACT_dom"/>
</dbReference>
<evidence type="ECO:0000259" key="9">
    <source>
        <dbReference type="PROSITE" id="PS51831"/>
    </source>
</evidence>
<keyword evidence="6 7" id="KW-0511">Multifunctional enzyme</keyword>
<evidence type="ECO:0000256" key="7">
    <source>
        <dbReference type="HAMAP-Rule" id="MF_00277"/>
    </source>
</evidence>
<dbReference type="PROSITE" id="PS51671">
    <property type="entry name" value="ACT"/>
    <property type="match status" value="1"/>
</dbReference>
<evidence type="ECO:0000256" key="4">
    <source>
        <dbReference type="ARBA" id="ARBA00022801"/>
    </source>
</evidence>
<dbReference type="CDD" id="cd00077">
    <property type="entry name" value="HDc"/>
    <property type="match status" value="1"/>
</dbReference>
<keyword evidence="1 7" id="KW-0808">Transferase</keyword>